<evidence type="ECO:0000256" key="5">
    <source>
        <dbReference type="ARBA" id="ARBA00022547"/>
    </source>
</evidence>
<keyword evidence="6 12" id="KW-0812">Transmembrane</keyword>
<protein>
    <recommendedName>
        <fullName evidence="12">ATP synthase complex subunit 8</fullName>
    </recommendedName>
</protein>
<keyword evidence="7 12" id="KW-0375">Hydrogen ion transport</keyword>
<evidence type="ECO:0000256" key="2">
    <source>
        <dbReference type="ARBA" id="ARBA00008892"/>
    </source>
</evidence>
<gene>
    <name evidence="14" type="primary">atp8</name>
</gene>
<proteinExistence type="inferred from homology"/>
<keyword evidence="10 12" id="KW-0496">Mitochondrion</keyword>
<feature type="transmembrane region" description="Helical" evidence="13">
    <location>
        <begin position="6"/>
        <end position="23"/>
    </location>
</feature>
<comment type="subunit">
    <text evidence="3">F-type ATPases have 2 components, CF(1) - the catalytic core - and CF(0) - the membrane proton channel.</text>
</comment>
<dbReference type="GO" id="GO:0031966">
    <property type="term" value="C:mitochondrial membrane"/>
    <property type="evidence" value="ECO:0007669"/>
    <property type="project" value="UniProtKB-SubCell"/>
</dbReference>
<evidence type="ECO:0000313" key="14">
    <source>
        <dbReference type="EMBL" id="QNP10035.1"/>
    </source>
</evidence>
<dbReference type="GO" id="GO:0045259">
    <property type="term" value="C:proton-transporting ATP synthase complex"/>
    <property type="evidence" value="ECO:0007669"/>
    <property type="project" value="UniProtKB-KW"/>
</dbReference>
<keyword evidence="8 13" id="KW-1133">Transmembrane helix</keyword>
<evidence type="ECO:0000256" key="8">
    <source>
        <dbReference type="ARBA" id="ARBA00022989"/>
    </source>
</evidence>
<evidence type="ECO:0000256" key="13">
    <source>
        <dbReference type="SAM" id="Phobius"/>
    </source>
</evidence>
<dbReference type="Pfam" id="PF00895">
    <property type="entry name" value="ATP-synt_8"/>
    <property type="match status" value="1"/>
</dbReference>
<evidence type="ECO:0000256" key="11">
    <source>
        <dbReference type="ARBA" id="ARBA00023136"/>
    </source>
</evidence>
<keyword evidence="11 13" id="KW-0472">Membrane</keyword>
<comment type="similarity">
    <text evidence="2 12">Belongs to the ATPase protein 8 family.</text>
</comment>
<dbReference type="EMBL" id="MT822984">
    <property type="protein sequence ID" value="QNP10035.1"/>
    <property type="molecule type" value="Genomic_DNA"/>
</dbReference>
<evidence type="ECO:0000256" key="9">
    <source>
        <dbReference type="ARBA" id="ARBA00023065"/>
    </source>
</evidence>
<dbReference type="AlphaFoldDB" id="A0A7H0DL25"/>
<name>A0A7H0DL25_9COLE</name>
<geneLocation type="mitochondrion" evidence="14"/>
<evidence type="ECO:0000256" key="3">
    <source>
        <dbReference type="ARBA" id="ARBA00011291"/>
    </source>
</evidence>
<dbReference type="GO" id="GO:0015986">
    <property type="term" value="P:proton motive force-driven ATP synthesis"/>
    <property type="evidence" value="ECO:0007669"/>
    <property type="project" value="InterPro"/>
</dbReference>
<evidence type="ECO:0000256" key="7">
    <source>
        <dbReference type="ARBA" id="ARBA00022781"/>
    </source>
</evidence>
<evidence type="ECO:0000256" key="10">
    <source>
        <dbReference type="ARBA" id="ARBA00023128"/>
    </source>
</evidence>
<evidence type="ECO:0000256" key="4">
    <source>
        <dbReference type="ARBA" id="ARBA00022448"/>
    </source>
</evidence>
<reference evidence="14" key="1">
    <citation type="journal article" date="2020" name="Mol.">
        <title>Irreversible habitat specialization does not constrain diversification in hypersaline water beetles.</title>
        <authorList>
            <person name="Villastrigo A."/>
            <person name="Arribas P."/>
            <person name="Ribera I."/>
        </authorList>
    </citation>
    <scope>NUCLEOTIDE SEQUENCE</scope>
</reference>
<comment type="subcellular location">
    <subcellularLocation>
        <location evidence="1 12">Mitochondrion membrane</location>
        <topology evidence="1 12">Single-pass membrane protein</topology>
    </subcellularLocation>
</comment>
<evidence type="ECO:0000256" key="12">
    <source>
        <dbReference type="RuleBase" id="RU003661"/>
    </source>
</evidence>
<keyword evidence="9 12" id="KW-0406">Ion transport</keyword>
<keyword evidence="4 12" id="KW-0813">Transport</keyword>
<dbReference type="GO" id="GO:0015078">
    <property type="term" value="F:proton transmembrane transporter activity"/>
    <property type="evidence" value="ECO:0007669"/>
    <property type="project" value="InterPro"/>
</dbReference>
<sequence>MPQMAPMNWLVLFITFSMIFLMFNSMNYFSFKYNNLNKNKLFNKKLIKLNWKW</sequence>
<organism evidence="14">
    <name type="scientific">Ochthebius delgadoi</name>
    <dbReference type="NCBI Taxonomy" id="1309102"/>
    <lineage>
        <taxon>Eukaryota</taxon>
        <taxon>Metazoa</taxon>
        <taxon>Ecdysozoa</taxon>
        <taxon>Arthropoda</taxon>
        <taxon>Hexapoda</taxon>
        <taxon>Insecta</taxon>
        <taxon>Pterygota</taxon>
        <taxon>Neoptera</taxon>
        <taxon>Endopterygota</taxon>
        <taxon>Coleoptera</taxon>
        <taxon>Polyphaga</taxon>
        <taxon>Staphyliniformia</taxon>
        <taxon>Hydraenidae</taxon>
        <taxon>Ochthebiinae</taxon>
        <taxon>Ochthebius</taxon>
    </lineage>
</organism>
<keyword evidence="5 12" id="KW-0138">CF(0)</keyword>
<accession>A0A7H0DL25</accession>
<evidence type="ECO:0000256" key="1">
    <source>
        <dbReference type="ARBA" id="ARBA00004304"/>
    </source>
</evidence>
<dbReference type="InterPro" id="IPR001421">
    <property type="entry name" value="ATP8_metazoa"/>
</dbReference>
<evidence type="ECO:0000256" key="6">
    <source>
        <dbReference type="ARBA" id="ARBA00022692"/>
    </source>
</evidence>